<reference evidence="1 2" key="1">
    <citation type="journal article" date="2013" name="Genome Announc.">
        <title>Draft Genome Sequence of a Hexachlorocyclohexane-Degrading Bacterium, Sphingobium baderi Strain LL03T.</title>
        <authorList>
            <person name="Kaur J."/>
            <person name="Verma H."/>
            <person name="Tripathi C."/>
            <person name="Khurana J.P."/>
            <person name="Lal R."/>
        </authorList>
    </citation>
    <scope>NUCLEOTIDE SEQUENCE [LARGE SCALE GENOMIC DNA]</scope>
    <source>
        <strain evidence="1 2">LL03</strain>
    </source>
</reference>
<evidence type="ECO:0008006" key="3">
    <source>
        <dbReference type="Google" id="ProtNLM"/>
    </source>
</evidence>
<dbReference type="Proteomes" id="UP000015524">
    <property type="component" value="Unassembled WGS sequence"/>
</dbReference>
<comment type="caution">
    <text evidence="1">The sequence shown here is derived from an EMBL/GenBank/DDBJ whole genome shotgun (WGS) entry which is preliminary data.</text>
</comment>
<dbReference type="EMBL" id="ATIB01000090">
    <property type="protein sequence ID" value="EQA96512.1"/>
    <property type="molecule type" value="Genomic_DNA"/>
</dbReference>
<keyword evidence="2" id="KW-1185">Reference proteome</keyword>
<name>T0G8Z5_9SPHN</name>
<proteinExistence type="predicted"/>
<dbReference type="InterPro" id="IPR036388">
    <property type="entry name" value="WH-like_DNA-bd_sf"/>
</dbReference>
<dbReference type="InterPro" id="IPR036390">
    <property type="entry name" value="WH_DNA-bd_sf"/>
</dbReference>
<evidence type="ECO:0000313" key="2">
    <source>
        <dbReference type="Proteomes" id="UP000015524"/>
    </source>
</evidence>
<dbReference type="Gene3D" id="1.10.10.10">
    <property type="entry name" value="Winged helix-like DNA-binding domain superfamily/Winged helix DNA-binding domain"/>
    <property type="match status" value="1"/>
</dbReference>
<protein>
    <recommendedName>
        <fullName evidence="3">HTH marR-type domain-containing protein</fullName>
    </recommendedName>
</protein>
<evidence type="ECO:0000313" key="1">
    <source>
        <dbReference type="EMBL" id="EQA96512.1"/>
    </source>
</evidence>
<dbReference type="SUPFAM" id="SSF46785">
    <property type="entry name" value="Winged helix' DNA-binding domain"/>
    <property type="match status" value="1"/>
</dbReference>
<gene>
    <name evidence="1" type="ORF">L485_24315</name>
</gene>
<sequence>MLMTLYISHYGGMTNLIDDSIFDNILTADKIFRQKTGLSLIRSEAKLLILLRRNGSLSIKEAMSFLDLSYRGFYVLLNRMIEKRYISVKDDEHDKRVKRLYVNNITLL</sequence>
<organism evidence="1 2">
    <name type="scientific">Sphingobium baderi LL03</name>
    <dbReference type="NCBI Taxonomy" id="1114964"/>
    <lineage>
        <taxon>Bacteria</taxon>
        <taxon>Pseudomonadati</taxon>
        <taxon>Pseudomonadota</taxon>
        <taxon>Alphaproteobacteria</taxon>
        <taxon>Sphingomonadales</taxon>
        <taxon>Sphingomonadaceae</taxon>
        <taxon>Sphingobium</taxon>
    </lineage>
</organism>
<accession>T0G8Z5</accession>
<dbReference type="AlphaFoldDB" id="T0G8Z5"/>